<dbReference type="PROSITE" id="PS50102">
    <property type="entry name" value="RRM"/>
    <property type="match status" value="1"/>
</dbReference>
<dbReference type="GO" id="GO:0006417">
    <property type="term" value="P:regulation of translation"/>
    <property type="evidence" value="ECO:0007669"/>
    <property type="project" value="TreeGrafter"/>
</dbReference>
<feature type="compositionally biased region" description="Basic and acidic residues" evidence="4">
    <location>
        <begin position="319"/>
        <end position="334"/>
    </location>
</feature>
<proteinExistence type="predicted"/>
<dbReference type="PANTHER" id="PTHR48032:SF6">
    <property type="entry name" value="RNA-BINDING (RRM_RBD_RNP MOTIFS) FAMILY PROTEIN"/>
    <property type="match status" value="1"/>
</dbReference>
<feature type="region of interest" description="Disordered" evidence="4">
    <location>
        <begin position="310"/>
        <end position="334"/>
    </location>
</feature>
<dbReference type="AlphaFoldDB" id="A0AAV2BBZ4"/>
<evidence type="ECO:0000256" key="3">
    <source>
        <dbReference type="PROSITE-ProRule" id="PRU00176"/>
    </source>
</evidence>
<dbReference type="Pfam" id="PF00076">
    <property type="entry name" value="RRM_1"/>
    <property type="match status" value="1"/>
</dbReference>
<dbReference type="Gene3D" id="3.30.70.330">
    <property type="match status" value="1"/>
</dbReference>
<dbReference type="PANTHER" id="PTHR48032">
    <property type="entry name" value="RNA-BINDING PROTEIN MUSASHI HOMOLOG RBP6"/>
    <property type="match status" value="1"/>
</dbReference>
<feature type="domain" description="RRM" evidence="5">
    <location>
        <begin position="21"/>
        <end position="98"/>
    </location>
</feature>
<dbReference type="InterPro" id="IPR012677">
    <property type="entry name" value="Nucleotide-bd_a/b_plait_sf"/>
</dbReference>
<evidence type="ECO:0000259" key="5">
    <source>
        <dbReference type="PROSITE" id="PS50102"/>
    </source>
</evidence>
<keyword evidence="2 3" id="KW-0694">RNA-binding</keyword>
<organism evidence="6 7">
    <name type="scientific">Larinioides sclopetarius</name>
    <dbReference type="NCBI Taxonomy" id="280406"/>
    <lineage>
        <taxon>Eukaryota</taxon>
        <taxon>Metazoa</taxon>
        <taxon>Ecdysozoa</taxon>
        <taxon>Arthropoda</taxon>
        <taxon>Chelicerata</taxon>
        <taxon>Arachnida</taxon>
        <taxon>Araneae</taxon>
        <taxon>Araneomorphae</taxon>
        <taxon>Entelegynae</taxon>
        <taxon>Araneoidea</taxon>
        <taxon>Araneidae</taxon>
        <taxon>Larinioides</taxon>
    </lineage>
</organism>
<evidence type="ECO:0000256" key="2">
    <source>
        <dbReference type="ARBA" id="ARBA00022884"/>
    </source>
</evidence>
<dbReference type="InterPro" id="IPR000504">
    <property type="entry name" value="RRM_dom"/>
</dbReference>
<dbReference type="InterPro" id="IPR035979">
    <property type="entry name" value="RBD_domain_sf"/>
</dbReference>
<reference evidence="6 7" key="1">
    <citation type="submission" date="2024-04" db="EMBL/GenBank/DDBJ databases">
        <authorList>
            <person name="Rising A."/>
            <person name="Reimegard J."/>
            <person name="Sonavane S."/>
            <person name="Akerstrom W."/>
            <person name="Nylinder S."/>
            <person name="Hedman E."/>
            <person name="Kallberg Y."/>
        </authorList>
    </citation>
    <scope>NUCLEOTIDE SEQUENCE [LARGE SCALE GENOMIC DNA]</scope>
</reference>
<feature type="region of interest" description="Disordered" evidence="4">
    <location>
        <begin position="98"/>
        <end position="175"/>
    </location>
</feature>
<keyword evidence="7" id="KW-1185">Reference proteome</keyword>
<dbReference type="GO" id="GO:0003729">
    <property type="term" value="F:mRNA binding"/>
    <property type="evidence" value="ECO:0007669"/>
    <property type="project" value="TreeGrafter"/>
</dbReference>
<dbReference type="SMART" id="SM00360">
    <property type="entry name" value="RRM"/>
    <property type="match status" value="1"/>
</dbReference>
<evidence type="ECO:0000256" key="4">
    <source>
        <dbReference type="SAM" id="MobiDB-lite"/>
    </source>
</evidence>
<protein>
    <recommendedName>
        <fullName evidence="5">RRM domain-containing protein</fullName>
    </recommendedName>
</protein>
<comment type="caution">
    <text evidence="6">The sequence shown here is derived from an EMBL/GenBank/DDBJ whole genome shotgun (WGS) entry which is preliminary data.</text>
</comment>
<dbReference type="Proteomes" id="UP001497382">
    <property type="component" value="Unassembled WGS sequence"/>
</dbReference>
<dbReference type="EMBL" id="CAXIEN010000333">
    <property type="protein sequence ID" value="CAL1293698.1"/>
    <property type="molecule type" value="Genomic_DNA"/>
</dbReference>
<feature type="compositionally biased region" description="Polar residues" evidence="4">
    <location>
        <begin position="144"/>
        <end position="171"/>
    </location>
</feature>
<sequence>MSRRIIRIVRSVERRAPSTHGEVFLGGLPPDVTERDIRSSFSKFGQINKVTIMWNHRKRKCRGYGFLSFEHQDSIDEACAERFVNIKGKRVECKRSEPAVFNQRRNPAQELGSDGQNGRTPTPEDETAVNQPTQPYYMQGATGDDSQPSTSGYTRTQSRAQHPSLSENVEASGSPIDEIVYPSSESEEDLIDEYGNPFSEEEKKRLKAYKLATYYEMFGLADYSAFQLDYEEDDLEDRKSVKRLKLDSDSSVENLESRACHSSTSVSLGPSVSTLAGTSSCQDVVGVKQEPKDQLVDINECQNDCSNHVEVDEPEADSVGEKNEEVQKEEEPLA</sequence>
<name>A0AAV2BBZ4_9ARAC</name>
<evidence type="ECO:0000313" key="7">
    <source>
        <dbReference type="Proteomes" id="UP001497382"/>
    </source>
</evidence>
<accession>A0AAV2BBZ4</accession>
<evidence type="ECO:0000313" key="6">
    <source>
        <dbReference type="EMBL" id="CAL1293698.1"/>
    </source>
</evidence>
<keyword evidence="1" id="KW-0677">Repeat</keyword>
<evidence type="ECO:0000256" key="1">
    <source>
        <dbReference type="ARBA" id="ARBA00022737"/>
    </source>
</evidence>
<dbReference type="SUPFAM" id="SSF54928">
    <property type="entry name" value="RNA-binding domain, RBD"/>
    <property type="match status" value="1"/>
</dbReference>
<gene>
    <name evidence="6" type="ORF">LARSCL_LOCUS18349</name>
</gene>